<organism evidence="1 2">
    <name type="scientific">candidate division Kazan bacterium</name>
    <dbReference type="NCBI Taxonomy" id="2202143"/>
    <lineage>
        <taxon>Bacteria</taxon>
        <taxon>Bacteria division Kazan-3B-28</taxon>
    </lineage>
</organism>
<proteinExistence type="predicted"/>
<reference evidence="1 2" key="1">
    <citation type="submission" date="2018-06" db="EMBL/GenBank/DDBJ databases">
        <title>Extensive metabolic versatility and redundancy in microbially diverse, dynamic hydrothermal sediments.</title>
        <authorList>
            <person name="Dombrowski N."/>
            <person name="Teske A."/>
            <person name="Baker B.J."/>
        </authorList>
    </citation>
    <scope>NUCLEOTIDE SEQUENCE [LARGE SCALE GENOMIC DNA]</scope>
    <source>
        <strain evidence="1">B79_G16</strain>
    </source>
</reference>
<evidence type="ECO:0000313" key="1">
    <source>
        <dbReference type="EMBL" id="RLC36858.1"/>
    </source>
</evidence>
<protein>
    <submittedName>
        <fullName evidence="1">Uncharacterized protein</fullName>
    </submittedName>
</protein>
<evidence type="ECO:0000313" key="2">
    <source>
        <dbReference type="Proteomes" id="UP000281261"/>
    </source>
</evidence>
<dbReference type="Proteomes" id="UP000281261">
    <property type="component" value="Unassembled WGS sequence"/>
</dbReference>
<gene>
    <name evidence="1" type="ORF">DRH29_03620</name>
</gene>
<comment type="caution">
    <text evidence="1">The sequence shown here is derived from an EMBL/GenBank/DDBJ whole genome shotgun (WGS) entry which is preliminary data.</text>
</comment>
<dbReference type="EMBL" id="QMNG01000024">
    <property type="protein sequence ID" value="RLC36858.1"/>
    <property type="molecule type" value="Genomic_DNA"/>
</dbReference>
<dbReference type="AlphaFoldDB" id="A0A420ZCA4"/>
<sequence>MADKQLDFLKKYPKGIYRIQFLCTLDGEKLDPEDKAKFEKNLSYIHSNPERRYVQTPQEFFQAWLNGRLDKTPNLDNTCKGFELQLPNVRIQRFDDGGVFGRVEGLVIASDFGNDIVFAINDIPNKRVLTYHDEKGKEIKRNPLGRKELTAKPIYRFGNQPEKYPFESLNPLKSANYTWSLVNVSQDEVYQALREIGFKW</sequence>
<name>A0A420ZCA4_UNCK3</name>
<accession>A0A420ZCA4</accession>